<dbReference type="InterPro" id="IPR036890">
    <property type="entry name" value="HATPase_C_sf"/>
</dbReference>
<keyword evidence="8" id="KW-0067">ATP-binding</keyword>
<dbReference type="InterPro" id="IPR003594">
    <property type="entry name" value="HATPase_dom"/>
</dbReference>
<evidence type="ECO:0000313" key="15">
    <source>
        <dbReference type="Proteomes" id="UP000005824"/>
    </source>
</evidence>
<dbReference type="PANTHER" id="PTHR43065">
    <property type="entry name" value="SENSOR HISTIDINE KINASE"/>
    <property type="match status" value="1"/>
</dbReference>
<comment type="catalytic activity">
    <reaction evidence="1">
        <text>ATP + protein L-histidine = ADP + protein N-phospho-L-histidine.</text>
        <dbReference type="EC" id="2.7.13.3"/>
    </reaction>
</comment>
<dbReference type="eggNOG" id="COG4191">
    <property type="taxonomic scope" value="Bacteria"/>
</dbReference>
<dbReference type="Proteomes" id="UP000005824">
    <property type="component" value="Unassembled WGS sequence"/>
</dbReference>
<gene>
    <name evidence="14" type="ORF">CfE428DRAFT_4749</name>
</gene>
<dbReference type="GO" id="GO:0016020">
    <property type="term" value="C:membrane"/>
    <property type="evidence" value="ECO:0007669"/>
    <property type="project" value="UniProtKB-SubCell"/>
</dbReference>
<dbReference type="Gene3D" id="1.10.287.130">
    <property type="match status" value="1"/>
</dbReference>
<dbReference type="eggNOG" id="COG5000">
    <property type="taxonomic scope" value="Bacteria"/>
</dbReference>
<comment type="subcellular location">
    <subcellularLocation>
        <location evidence="2">Membrane</location>
    </subcellularLocation>
</comment>
<dbReference type="PROSITE" id="PS50885">
    <property type="entry name" value="HAMP"/>
    <property type="match status" value="1"/>
</dbReference>
<keyword evidence="11" id="KW-0472">Membrane</keyword>
<dbReference type="Pfam" id="PF00672">
    <property type="entry name" value="HAMP"/>
    <property type="match status" value="1"/>
</dbReference>
<keyword evidence="9" id="KW-0902">Two-component regulatory system</keyword>
<dbReference type="InterPro" id="IPR004358">
    <property type="entry name" value="Sig_transdc_His_kin-like_C"/>
</dbReference>
<dbReference type="InParanoid" id="B4D759"/>
<evidence type="ECO:0000313" key="14">
    <source>
        <dbReference type="EMBL" id="EDY17710.1"/>
    </source>
</evidence>
<dbReference type="Pfam" id="PF02518">
    <property type="entry name" value="HATPase_c"/>
    <property type="match status" value="1"/>
</dbReference>
<dbReference type="Gene3D" id="3.30.565.10">
    <property type="entry name" value="Histidine kinase-like ATPase, C-terminal domain"/>
    <property type="match status" value="1"/>
</dbReference>
<feature type="domain" description="HAMP" evidence="13">
    <location>
        <begin position="360"/>
        <end position="413"/>
    </location>
</feature>
<dbReference type="GO" id="GO:0005524">
    <property type="term" value="F:ATP binding"/>
    <property type="evidence" value="ECO:0007669"/>
    <property type="project" value="UniProtKB-KW"/>
</dbReference>
<dbReference type="InterPro" id="IPR033417">
    <property type="entry name" value="CHASE8"/>
</dbReference>
<dbReference type="PROSITE" id="PS50109">
    <property type="entry name" value="HIS_KIN"/>
    <property type="match status" value="1"/>
</dbReference>
<dbReference type="PANTHER" id="PTHR43065:SF46">
    <property type="entry name" value="C4-DICARBOXYLATE TRANSPORT SENSOR PROTEIN DCTB"/>
    <property type="match status" value="1"/>
</dbReference>
<feature type="coiled-coil region" evidence="10">
    <location>
        <begin position="415"/>
        <end position="449"/>
    </location>
</feature>
<name>B4D759_9BACT</name>
<evidence type="ECO:0000256" key="11">
    <source>
        <dbReference type="SAM" id="Phobius"/>
    </source>
</evidence>
<keyword evidence="7 14" id="KW-0418">Kinase</keyword>
<dbReference type="InterPro" id="IPR003660">
    <property type="entry name" value="HAMP_dom"/>
</dbReference>
<dbReference type="GO" id="GO:0000160">
    <property type="term" value="P:phosphorelay signal transduction system"/>
    <property type="evidence" value="ECO:0007669"/>
    <property type="project" value="UniProtKB-KW"/>
</dbReference>
<evidence type="ECO:0000256" key="5">
    <source>
        <dbReference type="ARBA" id="ARBA00022679"/>
    </source>
</evidence>
<keyword evidence="4" id="KW-0597">Phosphoprotein</keyword>
<dbReference type="Pfam" id="PF17152">
    <property type="entry name" value="CHASE8"/>
    <property type="match status" value="1"/>
</dbReference>
<keyword evidence="11" id="KW-1133">Transmembrane helix</keyword>
<proteinExistence type="predicted"/>
<keyword evidence="15" id="KW-1185">Reference proteome</keyword>
<keyword evidence="10" id="KW-0175">Coiled coil</keyword>
<evidence type="ECO:0000259" key="12">
    <source>
        <dbReference type="PROSITE" id="PS50109"/>
    </source>
</evidence>
<accession>B4D759</accession>
<dbReference type="PRINTS" id="PR00344">
    <property type="entry name" value="BCTRLSENSOR"/>
</dbReference>
<keyword evidence="5" id="KW-0808">Transferase</keyword>
<evidence type="ECO:0000256" key="3">
    <source>
        <dbReference type="ARBA" id="ARBA00012438"/>
    </source>
</evidence>
<dbReference type="SUPFAM" id="SSF55874">
    <property type="entry name" value="ATPase domain of HSP90 chaperone/DNA topoisomerase II/histidine kinase"/>
    <property type="match status" value="1"/>
</dbReference>
<feature type="transmembrane region" description="Helical" evidence="11">
    <location>
        <begin position="335"/>
        <end position="356"/>
    </location>
</feature>
<comment type="caution">
    <text evidence="14">The sequence shown here is derived from an EMBL/GenBank/DDBJ whole genome shotgun (WGS) entry which is preliminary data.</text>
</comment>
<dbReference type="InterPro" id="IPR005467">
    <property type="entry name" value="His_kinase_dom"/>
</dbReference>
<evidence type="ECO:0000256" key="1">
    <source>
        <dbReference type="ARBA" id="ARBA00000085"/>
    </source>
</evidence>
<dbReference type="SMART" id="SM00387">
    <property type="entry name" value="HATPase_c"/>
    <property type="match status" value="1"/>
</dbReference>
<dbReference type="CDD" id="cd06225">
    <property type="entry name" value="HAMP"/>
    <property type="match status" value="1"/>
</dbReference>
<dbReference type="Pfam" id="PF13689">
    <property type="entry name" value="DUF4154"/>
    <property type="match status" value="1"/>
</dbReference>
<evidence type="ECO:0000256" key="9">
    <source>
        <dbReference type="ARBA" id="ARBA00023012"/>
    </source>
</evidence>
<dbReference type="Gene3D" id="6.10.340.10">
    <property type="match status" value="1"/>
</dbReference>
<evidence type="ECO:0000256" key="10">
    <source>
        <dbReference type="SAM" id="Coils"/>
    </source>
</evidence>
<dbReference type="AlphaFoldDB" id="B4D759"/>
<protein>
    <recommendedName>
        <fullName evidence="3">histidine kinase</fullName>
        <ecNumber evidence="3">2.7.13.3</ecNumber>
    </recommendedName>
</protein>
<reference evidence="14 15" key="1">
    <citation type="journal article" date="2011" name="J. Bacteriol.">
        <title>Genome sequence of Chthoniobacter flavus Ellin428, an aerobic heterotrophic soil bacterium.</title>
        <authorList>
            <person name="Kant R."/>
            <person name="van Passel M.W."/>
            <person name="Palva A."/>
            <person name="Lucas S."/>
            <person name="Lapidus A."/>
            <person name="Glavina Del Rio T."/>
            <person name="Dalin E."/>
            <person name="Tice H."/>
            <person name="Bruce D."/>
            <person name="Goodwin L."/>
            <person name="Pitluck S."/>
            <person name="Larimer F.W."/>
            <person name="Land M.L."/>
            <person name="Hauser L."/>
            <person name="Sangwan P."/>
            <person name="de Vos W.M."/>
            <person name="Janssen P.H."/>
            <person name="Smidt H."/>
        </authorList>
    </citation>
    <scope>NUCLEOTIDE SEQUENCE [LARGE SCALE GENOMIC DNA]</scope>
    <source>
        <strain evidence="14 15">Ellin428</strain>
    </source>
</reference>
<feature type="domain" description="Histidine kinase" evidence="12">
    <location>
        <begin position="451"/>
        <end position="708"/>
    </location>
</feature>
<keyword evidence="6" id="KW-0547">Nucleotide-binding</keyword>
<dbReference type="SMART" id="SM00304">
    <property type="entry name" value="HAMP"/>
    <property type="match status" value="1"/>
</dbReference>
<evidence type="ECO:0000259" key="13">
    <source>
        <dbReference type="PROSITE" id="PS50885"/>
    </source>
</evidence>
<evidence type="ECO:0000256" key="6">
    <source>
        <dbReference type="ARBA" id="ARBA00022741"/>
    </source>
</evidence>
<sequence>MILMVATALAQRPGDVREFQKKAEFINSFTKFVEWPARKFAQPDSPFVIGVYGADNISALLQESIQERLIKGRPVVIKHLLNKEELHSCHVLFISRSERDRLGPILAEVRRENVLTVGECDNFLEKGGVINFVTVGGQVRFQISTDAGRAREAQRQFASAPTGLAIDAVYRRPPLGPAMNTRLRSFPIQRKLRLVVLATCTAALCVASSALFALQFYFFQRDFRRDLVAVGEIVASNSTAVLKFADEQAARENLAALKAKPNITGSALVLKDGTVLASIGRVTIPSAGEANPPLGFHNQGEDIVYSQPILLEGERLGTLILHADYSRQANKLHRLYASILVAVLSISFLVAVFVSWKLERVILDPIQNLADTARHIMGNHDYSARAAKVVDDELGTFTDSFNSMLDQIQARDTALRHEIAERKRAEEELQRAQQQLMDASRQAGMAEVATGVLHNVGNVLNSVNVSATLIAERLGQSRTSNLARAAAMLRDKNGELAEFLTSDPKGQLLPSYIADLSQHLENERLEARAEIDLLTRNIEHIKDIVAMQQTYARVSGLSEVLPVESLIEDALQLNMDSFARHRINVVREYEQVPPVSVDKHKVLQILVNLLRNAKHAMDDSENEKQLTLCVRRQNDTTVALIVTDTGCGIAPENLTRIFSHGFTTRKDGHGFGLHSAALAAQQMGGRLLAHSDGPGLGATFTFELPMAAPATTT</sequence>
<evidence type="ECO:0000256" key="4">
    <source>
        <dbReference type="ARBA" id="ARBA00022553"/>
    </source>
</evidence>
<dbReference type="EC" id="2.7.13.3" evidence="3"/>
<dbReference type="EMBL" id="ABVL01000017">
    <property type="protein sequence ID" value="EDY17710.1"/>
    <property type="molecule type" value="Genomic_DNA"/>
</dbReference>
<dbReference type="GO" id="GO:0004673">
    <property type="term" value="F:protein histidine kinase activity"/>
    <property type="evidence" value="ECO:0007669"/>
    <property type="project" value="UniProtKB-EC"/>
</dbReference>
<evidence type="ECO:0000256" key="8">
    <source>
        <dbReference type="ARBA" id="ARBA00022840"/>
    </source>
</evidence>
<feature type="transmembrane region" description="Helical" evidence="11">
    <location>
        <begin position="194"/>
        <end position="219"/>
    </location>
</feature>
<keyword evidence="11" id="KW-0812">Transmembrane</keyword>
<organism evidence="14 15">
    <name type="scientific">Chthoniobacter flavus Ellin428</name>
    <dbReference type="NCBI Taxonomy" id="497964"/>
    <lineage>
        <taxon>Bacteria</taxon>
        <taxon>Pseudomonadati</taxon>
        <taxon>Verrucomicrobiota</taxon>
        <taxon>Spartobacteria</taxon>
        <taxon>Chthoniobacterales</taxon>
        <taxon>Chthoniobacteraceae</taxon>
        <taxon>Chthoniobacter</taxon>
    </lineage>
</organism>
<dbReference type="STRING" id="497964.CfE428DRAFT_4749"/>
<evidence type="ECO:0000256" key="2">
    <source>
        <dbReference type="ARBA" id="ARBA00004370"/>
    </source>
</evidence>
<dbReference type="InterPro" id="IPR025293">
    <property type="entry name" value="YfiR/HmsC-like"/>
</dbReference>
<evidence type="ECO:0000256" key="7">
    <source>
        <dbReference type="ARBA" id="ARBA00022777"/>
    </source>
</evidence>